<dbReference type="AlphaFoldDB" id="A0A642VBR1"/>
<reference evidence="10" key="1">
    <citation type="journal article" date="2019" name="G3 (Bethesda)">
        <title>Genome Assemblies of Two Rare Opportunistic Yeast Pathogens: Diutina rugosa (syn. Candida rugosa) and Trichomonascus ciferrii (syn. Candida ciferrii).</title>
        <authorList>
            <person name="Mixao V."/>
            <person name="Saus E."/>
            <person name="Hansen A.P."/>
            <person name="Lass-Florl C."/>
            <person name="Gabaldon T."/>
        </authorList>
    </citation>
    <scope>NUCLEOTIDE SEQUENCE</scope>
    <source>
        <strain evidence="10">CBS 4856</strain>
    </source>
</reference>
<dbReference type="Pfam" id="PF24779">
    <property type="entry name" value="UTP23_sensor"/>
    <property type="match status" value="1"/>
</dbReference>
<dbReference type="GO" id="GO:0032040">
    <property type="term" value="C:small-subunit processome"/>
    <property type="evidence" value="ECO:0007669"/>
    <property type="project" value="InterPro"/>
</dbReference>
<dbReference type="FunFam" id="3.40.50.1010:FF:000006">
    <property type="entry name" value="rRNA-processing protein UTP23 homolog"/>
    <property type="match status" value="1"/>
</dbReference>
<protein>
    <recommendedName>
        <fullName evidence="7">U three protein 23</fullName>
    </recommendedName>
</protein>
<keyword evidence="11" id="KW-1185">Reference proteome</keyword>
<evidence type="ECO:0000256" key="6">
    <source>
        <dbReference type="ARBA" id="ARBA00038503"/>
    </source>
</evidence>
<comment type="similarity">
    <text evidence="6">Belongs to the UTP23/FCF1 family. UTP23 subfamily.</text>
</comment>
<sequence length="243" mass="28091">MAEYHLYFGFREPYQVLVDEEIVIKAVSTKFNLVRMLERNLQGQVKVMITQCAMEALYRSKNEEAINLAKQFERRKCGHRPARKGEDEEDGTLSAFDCIKSVVNVKGQNKHRYVVATQKLRLRQVFHKLPGVPLIYIERSVMLMEDPSPATEQVRRRIEEAKLHSGLNDATPVLQKHSHEEPTNTANRRKGPKEPNPLSAKKKKTEGEQDNSQPQPEGEKKKRRRKHKRSAQNQQHSNESDSN</sequence>
<evidence type="ECO:0000256" key="7">
    <source>
        <dbReference type="ARBA" id="ARBA00076388"/>
    </source>
</evidence>
<proteinExistence type="inferred from homology"/>
<dbReference type="SUPFAM" id="SSF88723">
    <property type="entry name" value="PIN domain-like"/>
    <property type="match status" value="1"/>
</dbReference>
<dbReference type="EMBL" id="SWFS01000078">
    <property type="protein sequence ID" value="KAA8916876.1"/>
    <property type="molecule type" value="Genomic_DNA"/>
</dbReference>
<keyword evidence="2" id="KW-0690">Ribosome biogenesis</keyword>
<gene>
    <name evidence="10" type="ORF">TRICI_000995</name>
</gene>
<dbReference type="InterPro" id="IPR029060">
    <property type="entry name" value="PIN-like_dom_sf"/>
</dbReference>
<keyword evidence="3" id="KW-0698">rRNA processing</keyword>
<dbReference type="Pfam" id="PF04900">
    <property type="entry name" value="Fcf1"/>
    <property type="match status" value="1"/>
</dbReference>
<dbReference type="VEuPathDB" id="FungiDB:TRICI_000995"/>
<keyword evidence="4" id="KW-0539">Nucleus</keyword>
<feature type="compositionally biased region" description="Basic residues" evidence="8">
    <location>
        <begin position="221"/>
        <end position="230"/>
    </location>
</feature>
<dbReference type="InterPro" id="IPR057776">
    <property type="entry name" value="UTP23_sensor"/>
</dbReference>
<evidence type="ECO:0000256" key="4">
    <source>
        <dbReference type="ARBA" id="ARBA00023242"/>
    </source>
</evidence>
<evidence type="ECO:0000256" key="5">
    <source>
        <dbReference type="ARBA" id="ARBA00037300"/>
    </source>
</evidence>
<evidence type="ECO:0000256" key="2">
    <source>
        <dbReference type="ARBA" id="ARBA00022517"/>
    </source>
</evidence>
<organism evidence="10 11">
    <name type="scientific">Trichomonascus ciferrii</name>
    <dbReference type="NCBI Taxonomy" id="44093"/>
    <lineage>
        <taxon>Eukaryota</taxon>
        <taxon>Fungi</taxon>
        <taxon>Dikarya</taxon>
        <taxon>Ascomycota</taxon>
        <taxon>Saccharomycotina</taxon>
        <taxon>Dipodascomycetes</taxon>
        <taxon>Dipodascales</taxon>
        <taxon>Trichomonascaceae</taxon>
        <taxon>Trichomonascus</taxon>
        <taxon>Trichomonascus ciferrii complex</taxon>
    </lineage>
</organism>
<feature type="compositionally biased region" description="Polar residues" evidence="8">
    <location>
        <begin position="231"/>
        <end position="243"/>
    </location>
</feature>
<evidence type="ECO:0000313" key="11">
    <source>
        <dbReference type="Proteomes" id="UP000761534"/>
    </source>
</evidence>
<evidence type="ECO:0000256" key="8">
    <source>
        <dbReference type="SAM" id="MobiDB-lite"/>
    </source>
</evidence>
<feature type="domain" description="UTP23 sensor motif region" evidence="9">
    <location>
        <begin position="188"/>
        <end position="204"/>
    </location>
</feature>
<dbReference type="InterPro" id="IPR006984">
    <property type="entry name" value="Fcf1/UTP23"/>
</dbReference>
<dbReference type="GO" id="GO:0006364">
    <property type="term" value="P:rRNA processing"/>
    <property type="evidence" value="ECO:0007669"/>
    <property type="project" value="UniProtKB-KW"/>
</dbReference>
<evidence type="ECO:0000313" key="10">
    <source>
        <dbReference type="EMBL" id="KAA8916876.1"/>
    </source>
</evidence>
<name>A0A642VBR1_9ASCO</name>
<evidence type="ECO:0000256" key="1">
    <source>
        <dbReference type="ARBA" id="ARBA00004604"/>
    </source>
</evidence>
<dbReference type="Gene3D" id="3.40.50.1010">
    <property type="entry name" value="5'-nuclease"/>
    <property type="match status" value="1"/>
</dbReference>
<dbReference type="OrthoDB" id="25675at2759"/>
<comment type="subcellular location">
    <subcellularLocation>
        <location evidence="1">Nucleus</location>
        <location evidence="1">Nucleolus</location>
    </subcellularLocation>
</comment>
<dbReference type="CDD" id="cd09865">
    <property type="entry name" value="PIN_ScUtp23p-like"/>
    <property type="match status" value="1"/>
</dbReference>
<accession>A0A642VBR1</accession>
<evidence type="ECO:0000256" key="3">
    <source>
        <dbReference type="ARBA" id="ARBA00022552"/>
    </source>
</evidence>
<comment type="caution">
    <text evidence="10">The sequence shown here is derived from an EMBL/GenBank/DDBJ whole genome shotgun (WGS) entry which is preliminary data.</text>
</comment>
<dbReference type="PANTHER" id="PTHR12416">
    <property type="entry name" value="RRNA-PROCESSING PROTEIN UTP23 HOMOLOG"/>
    <property type="match status" value="1"/>
</dbReference>
<feature type="region of interest" description="Disordered" evidence="8">
    <location>
        <begin position="163"/>
        <end position="243"/>
    </location>
</feature>
<evidence type="ECO:0000259" key="9">
    <source>
        <dbReference type="Pfam" id="PF24779"/>
    </source>
</evidence>
<dbReference type="Proteomes" id="UP000761534">
    <property type="component" value="Unassembled WGS sequence"/>
</dbReference>
<comment type="function">
    <text evidence="5">Involved in rRNA-processing and ribosome biogenesis.</text>
</comment>